<keyword evidence="1" id="KW-0812">Transmembrane</keyword>
<accession>A0ABQ5BDX3</accession>
<feature type="non-terminal residue" evidence="2">
    <location>
        <position position="1"/>
    </location>
</feature>
<evidence type="ECO:0000313" key="2">
    <source>
        <dbReference type="EMBL" id="GJT12287.1"/>
    </source>
</evidence>
<evidence type="ECO:0000256" key="1">
    <source>
        <dbReference type="SAM" id="Phobius"/>
    </source>
</evidence>
<keyword evidence="1" id="KW-0472">Membrane</keyword>
<gene>
    <name evidence="2" type="ORF">Tco_0859329</name>
</gene>
<dbReference type="EMBL" id="BQNB010013135">
    <property type="protein sequence ID" value="GJT12287.1"/>
    <property type="molecule type" value="Genomic_DNA"/>
</dbReference>
<keyword evidence="1" id="KW-1133">Transmembrane helix</keyword>
<dbReference type="Proteomes" id="UP001151760">
    <property type="component" value="Unassembled WGS sequence"/>
</dbReference>
<reference evidence="2" key="2">
    <citation type="submission" date="2022-01" db="EMBL/GenBank/DDBJ databases">
        <authorList>
            <person name="Yamashiro T."/>
            <person name="Shiraishi A."/>
            <person name="Satake H."/>
            <person name="Nakayama K."/>
        </authorList>
    </citation>
    <scope>NUCLEOTIDE SEQUENCE</scope>
</reference>
<comment type="caution">
    <text evidence="2">The sequence shown here is derived from an EMBL/GenBank/DDBJ whole genome shotgun (WGS) entry which is preliminary data.</text>
</comment>
<sequence>SSIKKTSVVHEKIMTPRSGLKWKPTGKVFKTVGLRWVPTGKTFTSSTTKVDSEPQNGSNEDIANQYECEQTLDVSAGTLHLSADYIRHWAIHYGLMSYSNVPLIVDVVMICYTIRSAASGLVLLCTLVVSFPAGYMVFLLFTICDGSSNGFYWLCYIPTGRLCWLKKVQISDSFATTQQQSVTALVIDLRQKYGH</sequence>
<evidence type="ECO:0000313" key="3">
    <source>
        <dbReference type="Proteomes" id="UP001151760"/>
    </source>
</evidence>
<keyword evidence="3" id="KW-1185">Reference proteome</keyword>
<proteinExistence type="predicted"/>
<name>A0ABQ5BDX3_9ASTR</name>
<reference evidence="2" key="1">
    <citation type="journal article" date="2022" name="Int. J. Mol. Sci.">
        <title>Draft Genome of Tanacetum Coccineum: Genomic Comparison of Closely Related Tanacetum-Family Plants.</title>
        <authorList>
            <person name="Yamashiro T."/>
            <person name="Shiraishi A."/>
            <person name="Nakayama K."/>
            <person name="Satake H."/>
        </authorList>
    </citation>
    <scope>NUCLEOTIDE SEQUENCE</scope>
</reference>
<organism evidence="2 3">
    <name type="scientific">Tanacetum coccineum</name>
    <dbReference type="NCBI Taxonomy" id="301880"/>
    <lineage>
        <taxon>Eukaryota</taxon>
        <taxon>Viridiplantae</taxon>
        <taxon>Streptophyta</taxon>
        <taxon>Embryophyta</taxon>
        <taxon>Tracheophyta</taxon>
        <taxon>Spermatophyta</taxon>
        <taxon>Magnoliopsida</taxon>
        <taxon>eudicotyledons</taxon>
        <taxon>Gunneridae</taxon>
        <taxon>Pentapetalae</taxon>
        <taxon>asterids</taxon>
        <taxon>campanulids</taxon>
        <taxon>Asterales</taxon>
        <taxon>Asteraceae</taxon>
        <taxon>Asteroideae</taxon>
        <taxon>Anthemideae</taxon>
        <taxon>Anthemidinae</taxon>
        <taxon>Tanacetum</taxon>
    </lineage>
</organism>
<feature type="transmembrane region" description="Helical" evidence="1">
    <location>
        <begin position="121"/>
        <end position="144"/>
    </location>
</feature>
<protein>
    <submittedName>
        <fullName evidence="2">Uncharacterized protein</fullName>
    </submittedName>
</protein>